<dbReference type="Pfam" id="PF04201">
    <property type="entry name" value="TPD52"/>
    <property type="match status" value="2"/>
</dbReference>
<evidence type="ECO:0000313" key="4">
    <source>
        <dbReference type="Ensembl" id="ENSACLP00000012966.2"/>
    </source>
</evidence>
<dbReference type="InterPro" id="IPR007327">
    <property type="entry name" value="TPD52"/>
</dbReference>
<keyword evidence="2" id="KW-0175">Coiled coil</keyword>
<dbReference type="GeneTree" id="ENSGT00940000155572"/>
<evidence type="ECO:0000313" key="5">
    <source>
        <dbReference type="Proteomes" id="UP000265100"/>
    </source>
</evidence>
<sequence length="244" mass="27024">MDPASQDINLNSPNKALGVDRTDSLSDVPVEGAMGNPANPPPPGLTEEEAEELRTELTKVEEEINTLRQVLCAKERHAAELKRKLGLNPLNELRQNLTRSWQDVQTSNAYVRTAETLGEWNERVTRSDLYLSASATLDDITHSDAYKKTQETLSQAGQKTTAALSTMSTALSKKIGDMRNSPTFKSFEDKMGNLKVSRGLQQSLVFGKGSKLNIEFRYLQDEQRSKVNAEFHHKVAACSVSSVD</sequence>
<dbReference type="Bgee" id="ENSACLG00000008845">
    <property type="expression patterns" value="Expressed in zone of skin and 8 other cell types or tissues"/>
</dbReference>
<reference evidence="4" key="2">
    <citation type="submission" date="2025-08" db="UniProtKB">
        <authorList>
            <consortium name="Ensembl"/>
        </authorList>
    </citation>
    <scope>IDENTIFICATION</scope>
</reference>
<name>A0A3P8P7H9_ASTCA</name>
<protein>
    <recommendedName>
        <fullName evidence="6">Tpd52 like 2b</fullName>
    </recommendedName>
</protein>
<dbReference type="PANTHER" id="PTHR19307:SF13">
    <property type="entry name" value="TUMOR PROTEIN D54"/>
    <property type="match status" value="1"/>
</dbReference>
<evidence type="ECO:0000256" key="2">
    <source>
        <dbReference type="ARBA" id="ARBA00023054"/>
    </source>
</evidence>
<evidence type="ECO:0008006" key="6">
    <source>
        <dbReference type="Google" id="ProtNLM"/>
    </source>
</evidence>
<reference evidence="4" key="3">
    <citation type="submission" date="2025-09" db="UniProtKB">
        <authorList>
            <consortium name="Ensembl"/>
        </authorList>
    </citation>
    <scope>IDENTIFICATION</scope>
</reference>
<organism evidence="4 5">
    <name type="scientific">Astatotilapia calliptera</name>
    <name type="common">Eastern happy</name>
    <name type="synonym">Chromis callipterus</name>
    <dbReference type="NCBI Taxonomy" id="8154"/>
    <lineage>
        <taxon>Eukaryota</taxon>
        <taxon>Metazoa</taxon>
        <taxon>Chordata</taxon>
        <taxon>Craniata</taxon>
        <taxon>Vertebrata</taxon>
        <taxon>Euteleostomi</taxon>
        <taxon>Actinopterygii</taxon>
        <taxon>Neopterygii</taxon>
        <taxon>Teleostei</taxon>
        <taxon>Neoteleostei</taxon>
        <taxon>Acanthomorphata</taxon>
        <taxon>Ovalentaria</taxon>
        <taxon>Cichlomorphae</taxon>
        <taxon>Cichliformes</taxon>
        <taxon>Cichlidae</taxon>
        <taxon>African cichlids</taxon>
        <taxon>Pseudocrenilabrinae</taxon>
        <taxon>Haplochromini</taxon>
        <taxon>Astatotilapia</taxon>
    </lineage>
</organism>
<dbReference type="STRING" id="8154.ENSACLP00000012966"/>
<dbReference type="PANTHER" id="PTHR19307">
    <property type="entry name" value="TUMOR PROTEIN D52"/>
    <property type="match status" value="1"/>
</dbReference>
<evidence type="ECO:0000256" key="1">
    <source>
        <dbReference type="ARBA" id="ARBA00005702"/>
    </source>
</evidence>
<dbReference type="GO" id="GO:0005737">
    <property type="term" value="C:cytoplasm"/>
    <property type="evidence" value="ECO:0007669"/>
    <property type="project" value="TreeGrafter"/>
</dbReference>
<feature type="compositionally biased region" description="Polar residues" evidence="3">
    <location>
        <begin position="1"/>
        <end position="14"/>
    </location>
</feature>
<reference evidence="4" key="1">
    <citation type="submission" date="2018-05" db="EMBL/GenBank/DDBJ databases">
        <authorList>
            <person name="Datahose"/>
        </authorList>
    </citation>
    <scope>NUCLEOTIDE SEQUENCE</scope>
</reference>
<evidence type="ECO:0000256" key="3">
    <source>
        <dbReference type="SAM" id="MobiDB-lite"/>
    </source>
</evidence>
<dbReference type="Ensembl" id="ENSACLT00000013288.2">
    <property type="protein sequence ID" value="ENSACLP00000012966.2"/>
    <property type="gene ID" value="ENSACLG00000008845.2"/>
</dbReference>
<proteinExistence type="inferred from homology"/>
<accession>A0A3P8P7H9</accession>
<dbReference type="Proteomes" id="UP000265100">
    <property type="component" value="Chromosome 20"/>
</dbReference>
<comment type="similarity">
    <text evidence="1">Belongs to the TPD52 family.</text>
</comment>
<dbReference type="OMA" id="SDAMMDV"/>
<dbReference type="AlphaFoldDB" id="A0A3P8P7H9"/>
<keyword evidence="5" id="KW-1185">Reference proteome</keyword>
<feature type="region of interest" description="Disordered" evidence="3">
    <location>
        <begin position="1"/>
        <end position="55"/>
    </location>
</feature>